<gene>
    <name evidence="2" type="ORF">D6851_15360</name>
</gene>
<evidence type="ECO:0000313" key="3">
    <source>
        <dbReference type="Proteomes" id="UP000284395"/>
    </source>
</evidence>
<evidence type="ECO:0008006" key="4">
    <source>
        <dbReference type="Google" id="ProtNLM"/>
    </source>
</evidence>
<protein>
    <recommendedName>
        <fullName evidence="4">Lipoprotein</fullName>
    </recommendedName>
</protein>
<name>A0A420EC14_9SPHN</name>
<feature type="chain" id="PRO_5019151306" description="Lipoprotein" evidence="1">
    <location>
        <begin position="24"/>
        <end position="145"/>
    </location>
</feature>
<organism evidence="2 3">
    <name type="scientific">Altericroceibacterium spongiae</name>
    <dbReference type="NCBI Taxonomy" id="2320269"/>
    <lineage>
        <taxon>Bacteria</taxon>
        <taxon>Pseudomonadati</taxon>
        <taxon>Pseudomonadota</taxon>
        <taxon>Alphaproteobacteria</taxon>
        <taxon>Sphingomonadales</taxon>
        <taxon>Erythrobacteraceae</taxon>
        <taxon>Altericroceibacterium</taxon>
    </lineage>
</organism>
<reference evidence="2 3" key="1">
    <citation type="submission" date="2018-09" db="EMBL/GenBank/DDBJ databases">
        <title>Altererythrobacter spongiae sp. nov., isolated from a marine sponge.</title>
        <authorList>
            <person name="Zhuang L."/>
            <person name="Luo L."/>
        </authorList>
    </citation>
    <scope>NUCLEOTIDE SEQUENCE [LARGE SCALE GENOMIC DNA]</scope>
    <source>
        <strain evidence="2 3">HN-Y73</strain>
    </source>
</reference>
<dbReference type="AlphaFoldDB" id="A0A420EC14"/>
<accession>A0A420EC14</accession>
<evidence type="ECO:0000313" key="2">
    <source>
        <dbReference type="EMBL" id="RKF18193.1"/>
    </source>
</evidence>
<dbReference type="RefSeq" id="WP_120325784.1">
    <property type="nucleotide sequence ID" value="NZ_RAPF01000011.1"/>
</dbReference>
<proteinExistence type="predicted"/>
<keyword evidence="1" id="KW-0732">Signal</keyword>
<dbReference type="PROSITE" id="PS51257">
    <property type="entry name" value="PROKAR_LIPOPROTEIN"/>
    <property type="match status" value="1"/>
</dbReference>
<sequence length="145" mass="15464">MILRFTPFCACALLMACSSGNNAAVPGDQSDNQPYAGISEHETLHFTGTEPFWGGEAKGSTLTYSTPEWQDGETITVSRFGGRGGLSLSGRLEGMELDMMVTPGTCSDGMSGRTYPFTVTLKLAAETLYGCAWTDSEPFEGPETP</sequence>
<feature type="signal peptide" evidence="1">
    <location>
        <begin position="1"/>
        <end position="23"/>
    </location>
</feature>
<keyword evidence="3" id="KW-1185">Reference proteome</keyword>
<dbReference type="Proteomes" id="UP000284395">
    <property type="component" value="Unassembled WGS sequence"/>
</dbReference>
<evidence type="ECO:0000256" key="1">
    <source>
        <dbReference type="SAM" id="SignalP"/>
    </source>
</evidence>
<dbReference type="EMBL" id="RAPF01000011">
    <property type="protein sequence ID" value="RKF18193.1"/>
    <property type="molecule type" value="Genomic_DNA"/>
</dbReference>
<dbReference type="OrthoDB" id="5489750at2"/>
<comment type="caution">
    <text evidence="2">The sequence shown here is derived from an EMBL/GenBank/DDBJ whole genome shotgun (WGS) entry which is preliminary data.</text>
</comment>